<dbReference type="Pfam" id="PF00041">
    <property type="entry name" value="fn3"/>
    <property type="match status" value="1"/>
</dbReference>
<dbReference type="InterPro" id="IPR036116">
    <property type="entry name" value="FN3_sf"/>
</dbReference>
<dbReference type="Proteomes" id="UP000030647">
    <property type="component" value="Unassembled WGS sequence"/>
</dbReference>
<dbReference type="AlphaFoldDB" id="U4THW2"/>
<evidence type="ECO:0000259" key="2">
    <source>
        <dbReference type="PROSITE" id="PS50853"/>
    </source>
</evidence>
<organism evidence="3 4">
    <name type="scientific">Schleiferilactobacillus shenzhenensis LY-73</name>
    <dbReference type="NCBI Taxonomy" id="1231336"/>
    <lineage>
        <taxon>Bacteria</taxon>
        <taxon>Bacillati</taxon>
        <taxon>Bacillota</taxon>
        <taxon>Bacilli</taxon>
        <taxon>Lactobacillales</taxon>
        <taxon>Lactobacillaceae</taxon>
        <taxon>Schleiferilactobacillus</taxon>
    </lineage>
</organism>
<reference evidence="4" key="1">
    <citation type="journal article" date="2013" name="Genome Announc.">
        <title>Whole-Genome Sequencing of Lactobacillus shenzhenensis Strain LY-73T.</title>
        <authorList>
            <person name="Lin Z."/>
            <person name="Liu Z."/>
            <person name="Yang R."/>
            <person name="Zou Y."/>
            <person name="Wan D."/>
            <person name="Chen J."/>
            <person name="Guo M."/>
            <person name="Zhao J."/>
            <person name="Fang C."/>
            <person name="Yang R."/>
            <person name="Liu F."/>
        </authorList>
    </citation>
    <scope>NUCLEOTIDE SEQUENCE [LARGE SCALE GENOMIC DNA]</scope>
    <source>
        <strain evidence="4">LY-73</strain>
    </source>
</reference>
<dbReference type="eggNOG" id="ENOG502ZV36">
    <property type="taxonomic scope" value="Bacteria"/>
</dbReference>
<accession>U4THW2</accession>
<evidence type="ECO:0000256" key="1">
    <source>
        <dbReference type="SAM" id="MobiDB-lite"/>
    </source>
</evidence>
<dbReference type="InterPro" id="IPR013783">
    <property type="entry name" value="Ig-like_fold"/>
</dbReference>
<dbReference type="OrthoDB" id="2300013at2"/>
<sequence length="190" mass="18815">MADTADRSNETLNIYDKDSKLVVKGDKGTKQAAITGLKHGQKVADGDYLATFQDVTSQAESDKAPVPGFTVASVAPNAPTLTATAGDGKIDYAITASTDDGGSAITKYVLSYAPAGGNVTSVDVDPAKLNGTLNGLTNGTEYTLTAVAVNAVGEGLPSGEAKATPVAAKPAQPANAAATANGAGANVSAS</sequence>
<dbReference type="EMBL" id="KI271614">
    <property type="protein sequence ID" value="ERL63759.1"/>
    <property type="molecule type" value="Genomic_DNA"/>
</dbReference>
<dbReference type="CDD" id="cd00063">
    <property type="entry name" value="FN3"/>
    <property type="match status" value="1"/>
</dbReference>
<dbReference type="PROSITE" id="PS50853">
    <property type="entry name" value="FN3"/>
    <property type="match status" value="1"/>
</dbReference>
<feature type="region of interest" description="Disordered" evidence="1">
    <location>
        <begin position="158"/>
        <end position="190"/>
    </location>
</feature>
<dbReference type="Gene3D" id="2.60.40.10">
    <property type="entry name" value="Immunoglobulins"/>
    <property type="match status" value="1"/>
</dbReference>
<dbReference type="STRING" id="1231336.L248_2176"/>
<dbReference type="InterPro" id="IPR003961">
    <property type="entry name" value="FN3_dom"/>
</dbReference>
<protein>
    <recommendedName>
        <fullName evidence="2">Fibronectin type-III domain-containing protein</fullName>
    </recommendedName>
</protein>
<proteinExistence type="predicted"/>
<dbReference type="SUPFAM" id="SSF49265">
    <property type="entry name" value="Fibronectin type III"/>
    <property type="match status" value="1"/>
</dbReference>
<name>U4THW2_9LACO</name>
<evidence type="ECO:0000313" key="3">
    <source>
        <dbReference type="EMBL" id="ERL63759.1"/>
    </source>
</evidence>
<dbReference type="RefSeq" id="WP_022530930.1">
    <property type="nucleotide sequence ID" value="NZ_KI271614.1"/>
</dbReference>
<feature type="domain" description="Fibronectin type-III" evidence="2">
    <location>
        <begin position="75"/>
        <end position="171"/>
    </location>
</feature>
<evidence type="ECO:0000313" key="4">
    <source>
        <dbReference type="Proteomes" id="UP000030647"/>
    </source>
</evidence>
<gene>
    <name evidence="3" type="ORF">L248_2176</name>
</gene>
<feature type="compositionally biased region" description="Low complexity" evidence="1">
    <location>
        <begin position="165"/>
        <end position="190"/>
    </location>
</feature>
<keyword evidence="4" id="KW-1185">Reference proteome</keyword>
<dbReference type="HOGENOM" id="CLU_1426371_0_0_9"/>